<dbReference type="PANTHER" id="PTHR24260:SF147">
    <property type="entry name" value="EG:BACR7A4.3 PROTEIN-RELATED"/>
    <property type="match status" value="1"/>
</dbReference>
<dbReference type="AlphaFoldDB" id="A0A1R0KUD7"/>
<dbReference type="InterPro" id="IPR009003">
    <property type="entry name" value="Peptidase_S1_PA"/>
</dbReference>
<evidence type="ECO:0000313" key="3">
    <source>
        <dbReference type="Proteomes" id="UP000187486"/>
    </source>
</evidence>
<dbReference type="InterPro" id="IPR051333">
    <property type="entry name" value="CLIP_Serine_Protease"/>
</dbReference>
<dbReference type="RefSeq" id="WP_076161441.1">
    <property type="nucleotide sequence ID" value="NZ_MQUQ01000007.1"/>
</dbReference>
<accession>A0A1R0KUD7</accession>
<dbReference type="GO" id="GO:0004252">
    <property type="term" value="F:serine-type endopeptidase activity"/>
    <property type="evidence" value="ECO:0007669"/>
    <property type="project" value="InterPro"/>
</dbReference>
<dbReference type="EMBL" id="MQUQ01000007">
    <property type="protein sequence ID" value="OLZ51732.1"/>
    <property type="molecule type" value="Genomic_DNA"/>
</dbReference>
<name>A0A1R0KUD7_9PSEU</name>
<evidence type="ECO:0000259" key="1">
    <source>
        <dbReference type="PROSITE" id="PS50240"/>
    </source>
</evidence>
<dbReference type="PROSITE" id="PS50240">
    <property type="entry name" value="TRYPSIN_DOM"/>
    <property type="match status" value="1"/>
</dbReference>
<protein>
    <recommendedName>
        <fullName evidence="1">Peptidase S1 domain-containing protein</fullName>
    </recommendedName>
</protein>
<dbReference type="PANTHER" id="PTHR24260">
    <property type="match status" value="1"/>
</dbReference>
<dbReference type="InterPro" id="IPR043504">
    <property type="entry name" value="Peptidase_S1_PA_chymotrypsin"/>
</dbReference>
<dbReference type="Pfam" id="PF00089">
    <property type="entry name" value="Trypsin"/>
    <property type="match status" value="1"/>
</dbReference>
<feature type="domain" description="Peptidase S1" evidence="1">
    <location>
        <begin position="10"/>
        <end position="265"/>
    </location>
</feature>
<proteinExistence type="predicted"/>
<dbReference type="GO" id="GO:0006508">
    <property type="term" value="P:proteolysis"/>
    <property type="evidence" value="ECO:0007669"/>
    <property type="project" value="InterPro"/>
</dbReference>
<gene>
    <name evidence="2" type="ORF">BS329_15840</name>
</gene>
<keyword evidence="3" id="KW-1185">Reference proteome</keyword>
<evidence type="ECO:0000313" key="2">
    <source>
        <dbReference type="EMBL" id="OLZ51732.1"/>
    </source>
</evidence>
<comment type="caution">
    <text evidence="2">The sequence shown here is derived from an EMBL/GenBank/DDBJ whole genome shotgun (WGS) entry which is preliminary data.</text>
</comment>
<dbReference type="Gene3D" id="2.40.10.10">
    <property type="entry name" value="Trypsin-like serine proteases"/>
    <property type="match status" value="1"/>
</dbReference>
<dbReference type="InterPro" id="IPR001254">
    <property type="entry name" value="Trypsin_dom"/>
</dbReference>
<dbReference type="Proteomes" id="UP000187486">
    <property type="component" value="Unassembled WGS sequence"/>
</dbReference>
<reference evidence="2 3" key="1">
    <citation type="submission" date="2016-01" db="EMBL/GenBank/DDBJ databases">
        <title>Amycolatopsis coloradensis genome sequencing and assembly.</title>
        <authorList>
            <person name="Mayilraj S."/>
        </authorList>
    </citation>
    <scope>NUCLEOTIDE SEQUENCE [LARGE SCALE GENOMIC DNA]</scope>
    <source>
        <strain evidence="2 3">DSM 44225</strain>
    </source>
</reference>
<dbReference type="SMART" id="SM00020">
    <property type="entry name" value="Tryp_SPc"/>
    <property type="match status" value="1"/>
</dbReference>
<dbReference type="STRING" id="76021.BS329_15840"/>
<organism evidence="2 3">
    <name type="scientific">Amycolatopsis coloradensis</name>
    <dbReference type="NCBI Taxonomy" id="76021"/>
    <lineage>
        <taxon>Bacteria</taxon>
        <taxon>Bacillati</taxon>
        <taxon>Actinomycetota</taxon>
        <taxon>Actinomycetes</taxon>
        <taxon>Pseudonocardiales</taxon>
        <taxon>Pseudonocardiaceae</taxon>
        <taxon>Amycolatopsis</taxon>
    </lineage>
</organism>
<sequence length="271" mass="28524">MVLKFLRKAVAGGDGARIYQASLDALTDRPALGPLTVEVPWSVAFYYDAPNRKNRLGGGGVLISDRWVLTCAHLFSDIGRKRDEPPVAEKNFYARIGGRDLHSGTVRRINTPLPGPFRPFRLGKAPGAVGDICLVELADPVDGPPIRVATTPAQVGQTVRTFGWHKGNEGAGPLSQLDTTIVDPRGGMRLGVGAGELCAAVPDDVLPGHGFSGHPVITLPGTTQTGTPEVAALICRGQAAELHFKVPMVLTDVTAHLAWITATTSGAVTAC</sequence>
<dbReference type="SUPFAM" id="SSF50494">
    <property type="entry name" value="Trypsin-like serine proteases"/>
    <property type="match status" value="1"/>
</dbReference>